<sequence>MGKDAAARPLSRATPVRPPRRTAGWHAETVPKGSPPHRSLPSGADGARPHRRAATGQTLTPEDLARIDRLLAPTDRLLAHGYPGDDGTRQPVHTVYVPADRYTPALPREWGAAALEAVARQGGMETVVRELDVPEDLADDVAALVAAKLTSEPVEDLRLDLEDGYGDRGDETEDADVRRAAELLLDALADGEATPFFGVRIKGLERPTRGRGIRSLDLFLATLLDGGDLPGGLRLTLPKVTTVAQVEAMAALCDRLEEHLRLAAGRLRFELQVETPQIVLGADGTSPLARAIHGADGRVSALHYGTYDYSAALGIAPAYQALDHPAADHAKNVMQVAAAQTGVRLSDGSTNVLPVGDADAVRAAWRLSAGLTRRSLERGFSQGWDLHPAQLVPRFVANVRFYREGFAPAAARLRAYVGGTEGGAVLDEPATARALAAFLARGVACGAITEAELADAAGLDRAAVAALAHPTHAITEEHA</sequence>
<comment type="caution">
    <text evidence="5">The sequence shown here is derived from an EMBL/GenBank/DDBJ whole genome shotgun (WGS) entry which is preliminary data.</text>
</comment>
<feature type="region of interest" description="Disordered" evidence="4">
    <location>
        <begin position="1"/>
        <end position="63"/>
    </location>
</feature>
<dbReference type="InterPro" id="IPR054255">
    <property type="entry name" value="DUF6986"/>
</dbReference>
<reference evidence="5 6" key="1">
    <citation type="journal article" date="2021" name="MBio">
        <title>Poor Competitiveness of Bradyrhizobium in Pigeon Pea Root Colonization in Indian Soils.</title>
        <authorList>
            <person name="Chalasani D."/>
            <person name="Basu A."/>
            <person name="Pullabhotla S.V.S.R.N."/>
            <person name="Jorrin B."/>
            <person name="Neal A.L."/>
            <person name="Poole P.S."/>
            <person name="Podile A.R."/>
            <person name="Tkacz A."/>
        </authorList>
    </citation>
    <scope>NUCLEOTIDE SEQUENCE [LARGE SCALE GENOMIC DNA]</scope>
    <source>
        <strain evidence="5 6">HU12</strain>
    </source>
</reference>
<dbReference type="InterPro" id="IPR040442">
    <property type="entry name" value="Pyrv_kinase-like_dom_sf"/>
</dbReference>
<dbReference type="PANTHER" id="PTHR32308:SF10">
    <property type="entry name" value="CITRATE LYASE SUBUNIT BETA"/>
    <property type="match status" value="1"/>
</dbReference>
<evidence type="ECO:0000256" key="2">
    <source>
        <dbReference type="ARBA" id="ARBA00022723"/>
    </source>
</evidence>
<proteinExistence type="predicted"/>
<gene>
    <name evidence="5" type="ORF">JNB61_16490</name>
</gene>
<accession>A0ABS7I150</accession>
<dbReference type="InterPro" id="IPR015813">
    <property type="entry name" value="Pyrv/PenolPyrv_kinase-like_dom"/>
</dbReference>
<evidence type="ECO:0000256" key="4">
    <source>
        <dbReference type="SAM" id="MobiDB-lite"/>
    </source>
</evidence>
<comment type="cofactor">
    <cofactor evidence="1">
        <name>Mg(2+)</name>
        <dbReference type="ChEBI" id="CHEBI:18420"/>
    </cofactor>
</comment>
<name>A0ABS7I150_9MICO</name>
<dbReference type="PANTHER" id="PTHR32308">
    <property type="entry name" value="LYASE BETA SUBUNIT, PUTATIVE (AFU_ORTHOLOGUE AFUA_4G13030)-RELATED"/>
    <property type="match status" value="1"/>
</dbReference>
<protein>
    <submittedName>
        <fullName evidence="5">Aldolase</fullName>
    </submittedName>
</protein>
<dbReference type="EMBL" id="JAEUAX010000011">
    <property type="protein sequence ID" value="MBW9111372.1"/>
    <property type="molecule type" value="Genomic_DNA"/>
</dbReference>
<dbReference type="Gene3D" id="3.20.20.60">
    <property type="entry name" value="Phosphoenolpyruvate-binding domains"/>
    <property type="match status" value="1"/>
</dbReference>
<dbReference type="Proteomes" id="UP000777440">
    <property type="component" value="Unassembled WGS sequence"/>
</dbReference>
<keyword evidence="3" id="KW-0460">Magnesium</keyword>
<organism evidence="5 6">
    <name type="scientific">Microbacterium ureisolvens</name>
    <dbReference type="NCBI Taxonomy" id="2781186"/>
    <lineage>
        <taxon>Bacteria</taxon>
        <taxon>Bacillati</taxon>
        <taxon>Actinomycetota</taxon>
        <taxon>Actinomycetes</taxon>
        <taxon>Micrococcales</taxon>
        <taxon>Microbacteriaceae</taxon>
        <taxon>Microbacterium</taxon>
    </lineage>
</organism>
<dbReference type="SUPFAM" id="SSF51621">
    <property type="entry name" value="Phosphoenolpyruvate/pyruvate domain"/>
    <property type="match status" value="1"/>
</dbReference>
<keyword evidence="2" id="KW-0479">Metal-binding</keyword>
<evidence type="ECO:0000313" key="5">
    <source>
        <dbReference type="EMBL" id="MBW9111372.1"/>
    </source>
</evidence>
<evidence type="ECO:0000256" key="3">
    <source>
        <dbReference type="ARBA" id="ARBA00022842"/>
    </source>
</evidence>
<keyword evidence="6" id="KW-1185">Reference proteome</keyword>
<evidence type="ECO:0000313" key="6">
    <source>
        <dbReference type="Proteomes" id="UP000777440"/>
    </source>
</evidence>
<evidence type="ECO:0000256" key="1">
    <source>
        <dbReference type="ARBA" id="ARBA00001946"/>
    </source>
</evidence>
<dbReference type="Pfam" id="PF22484">
    <property type="entry name" value="DUF6986"/>
    <property type="match status" value="1"/>
</dbReference>